<gene>
    <name evidence="3" type="ORF">Pla133_11650</name>
</gene>
<dbReference type="Proteomes" id="UP000316921">
    <property type="component" value="Chromosome"/>
</dbReference>
<feature type="region of interest" description="Disordered" evidence="1">
    <location>
        <begin position="270"/>
        <end position="294"/>
    </location>
</feature>
<protein>
    <submittedName>
        <fullName evidence="3">Uncharacterized protein</fullName>
    </submittedName>
</protein>
<dbReference type="RefSeq" id="WP_145063347.1">
    <property type="nucleotide sequence ID" value="NZ_CP036287.1"/>
</dbReference>
<keyword evidence="2" id="KW-1133">Transmembrane helix</keyword>
<proteinExistence type="predicted"/>
<dbReference type="AlphaFoldDB" id="A0A518BGI6"/>
<evidence type="ECO:0000313" key="4">
    <source>
        <dbReference type="Proteomes" id="UP000316921"/>
    </source>
</evidence>
<keyword evidence="2" id="KW-0472">Membrane</keyword>
<feature type="transmembrane region" description="Helical" evidence="2">
    <location>
        <begin position="157"/>
        <end position="177"/>
    </location>
</feature>
<organism evidence="3 4">
    <name type="scientific">Engelhardtia mirabilis</name>
    <dbReference type="NCBI Taxonomy" id="2528011"/>
    <lineage>
        <taxon>Bacteria</taxon>
        <taxon>Pseudomonadati</taxon>
        <taxon>Planctomycetota</taxon>
        <taxon>Planctomycetia</taxon>
        <taxon>Planctomycetia incertae sedis</taxon>
        <taxon>Engelhardtia</taxon>
    </lineage>
</organism>
<evidence type="ECO:0000256" key="1">
    <source>
        <dbReference type="SAM" id="MobiDB-lite"/>
    </source>
</evidence>
<dbReference type="KEGG" id="pbap:Pla133_11650"/>
<feature type="compositionally biased region" description="Low complexity" evidence="1">
    <location>
        <begin position="372"/>
        <end position="390"/>
    </location>
</feature>
<evidence type="ECO:0000256" key="2">
    <source>
        <dbReference type="SAM" id="Phobius"/>
    </source>
</evidence>
<dbReference type="EMBL" id="CP036287">
    <property type="protein sequence ID" value="QDU66099.1"/>
    <property type="molecule type" value="Genomic_DNA"/>
</dbReference>
<keyword evidence="2" id="KW-0812">Transmembrane</keyword>
<feature type="compositionally biased region" description="Acidic residues" evidence="1">
    <location>
        <begin position="356"/>
        <end position="371"/>
    </location>
</feature>
<evidence type="ECO:0000313" key="3">
    <source>
        <dbReference type="EMBL" id="QDU66099.1"/>
    </source>
</evidence>
<feature type="transmembrane region" description="Helical" evidence="2">
    <location>
        <begin position="189"/>
        <end position="208"/>
    </location>
</feature>
<sequence>MRRTAGLLTGADGGPRPIQVAALSEQFFCTLRASFKRLPEPAEQDAVRRRLWLDVEQLLHEAADSGASWDHAYQVEQYLVDLYDPMTLGTELRVRLLEADSTLSPELSAWYQAEVVTAGTDAAAQRAVLSRLVNDLQWRYKMRETRRGFTQRITRNTAFLFVASIALFVAVLGLSMEWDRLAGSWLDEVVLSIGAGAFGAGFSMMLGLNQRLGDSGLDNLKLLSNRWIMGSRVLVGAGAALILMYLMKSSLLSGSIIPDIDGASDSSIGAMSTGLIGPPPPGEEQGQGAPDSRAPLSSESVALLVAWCFIAGFSEKLVPSILARAESNLKGGEPPGAGQPMVAMVRPVTVPTALDDPSDDGDLDELEDGAEPETTIEPAAATGAPKLPPQ</sequence>
<reference evidence="3 4" key="1">
    <citation type="submission" date="2019-02" db="EMBL/GenBank/DDBJ databases">
        <title>Deep-cultivation of Planctomycetes and their phenomic and genomic characterization uncovers novel biology.</title>
        <authorList>
            <person name="Wiegand S."/>
            <person name="Jogler M."/>
            <person name="Boedeker C."/>
            <person name="Pinto D."/>
            <person name="Vollmers J."/>
            <person name="Rivas-Marin E."/>
            <person name="Kohn T."/>
            <person name="Peeters S.H."/>
            <person name="Heuer A."/>
            <person name="Rast P."/>
            <person name="Oberbeckmann S."/>
            <person name="Bunk B."/>
            <person name="Jeske O."/>
            <person name="Meyerdierks A."/>
            <person name="Storesund J.E."/>
            <person name="Kallscheuer N."/>
            <person name="Luecker S."/>
            <person name="Lage O.M."/>
            <person name="Pohl T."/>
            <person name="Merkel B.J."/>
            <person name="Hornburger P."/>
            <person name="Mueller R.-W."/>
            <person name="Bruemmer F."/>
            <person name="Labrenz M."/>
            <person name="Spormann A.M."/>
            <person name="Op den Camp H."/>
            <person name="Overmann J."/>
            <person name="Amann R."/>
            <person name="Jetten M.S.M."/>
            <person name="Mascher T."/>
            <person name="Medema M.H."/>
            <person name="Devos D.P."/>
            <person name="Kaster A.-K."/>
            <person name="Ovreas L."/>
            <person name="Rohde M."/>
            <person name="Galperin M.Y."/>
            <person name="Jogler C."/>
        </authorList>
    </citation>
    <scope>NUCLEOTIDE SEQUENCE [LARGE SCALE GENOMIC DNA]</scope>
    <source>
        <strain evidence="3 4">Pla133</strain>
    </source>
</reference>
<accession>A0A518BGI6</accession>
<feature type="transmembrane region" description="Helical" evidence="2">
    <location>
        <begin position="229"/>
        <end position="247"/>
    </location>
</feature>
<name>A0A518BGI6_9BACT</name>
<keyword evidence="4" id="KW-1185">Reference proteome</keyword>
<feature type="region of interest" description="Disordered" evidence="1">
    <location>
        <begin position="346"/>
        <end position="390"/>
    </location>
</feature>